<dbReference type="AlphaFoldDB" id="A0AAD7IVT9"/>
<evidence type="ECO:0000313" key="1">
    <source>
        <dbReference type="EMBL" id="KAJ7750326.1"/>
    </source>
</evidence>
<comment type="caution">
    <text evidence="1">The sequence shown here is derived from an EMBL/GenBank/DDBJ whole genome shotgun (WGS) entry which is preliminary data.</text>
</comment>
<accession>A0AAD7IVT9</accession>
<gene>
    <name evidence="1" type="ORF">B0H16DRAFT_1691660</name>
</gene>
<organism evidence="1 2">
    <name type="scientific">Mycena metata</name>
    <dbReference type="NCBI Taxonomy" id="1033252"/>
    <lineage>
        <taxon>Eukaryota</taxon>
        <taxon>Fungi</taxon>
        <taxon>Dikarya</taxon>
        <taxon>Basidiomycota</taxon>
        <taxon>Agaricomycotina</taxon>
        <taxon>Agaricomycetes</taxon>
        <taxon>Agaricomycetidae</taxon>
        <taxon>Agaricales</taxon>
        <taxon>Marasmiineae</taxon>
        <taxon>Mycenaceae</taxon>
        <taxon>Mycena</taxon>
    </lineage>
</organism>
<name>A0AAD7IVT9_9AGAR</name>
<proteinExistence type="predicted"/>
<sequence>MFESPSKFPWRTSLRQTNTSWNKGEPKLLITRPTMSSNPAWEVEALEHVKKMLKYIEAHSISSLFLAKDPTQCDALAKELRESTDPRVRHGLAAEPGEDVSSSLSAWDAALEQAATTFPEHFCQLHFAAIATIYYEQYVLAPAYQETFHNFYLEKFYAGSSLIVSHLTGADPDPLHGLNGVNGKTTHRNPPPADFLTLDLQTVQVILLPLTRVFCLFSSITATRRTRTGSVIFGTSNKITSRGTKCVFEIVPEVGESWEESKEGVIAMLLESCACPSS</sequence>
<protein>
    <submittedName>
        <fullName evidence="1">Uncharacterized protein</fullName>
    </submittedName>
</protein>
<dbReference type="EMBL" id="JARKIB010000066">
    <property type="protein sequence ID" value="KAJ7750326.1"/>
    <property type="molecule type" value="Genomic_DNA"/>
</dbReference>
<dbReference type="Proteomes" id="UP001215598">
    <property type="component" value="Unassembled WGS sequence"/>
</dbReference>
<evidence type="ECO:0000313" key="2">
    <source>
        <dbReference type="Proteomes" id="UP001215598"/>
    </source>
</evidence>
<keyword evidence="2" id="KW-1185">Reference proteome</keyword>
<reference evidence="1" key="1">
    <citation type="submission" date="2023-03" db="EMBL/GenBank/DDBJ databases">
        <title>Massive genome expansion in bonnet fungi (Mycena s.s.) driven by repeated elements and novel gene families across ecological guilds.</title>
        <authorList>
            <consortium name="Lawrence Berkeley National Laboratory"/>
            <person name="Harder C.B."/>
            <person name="Miyauchi S."/>
            <person name="Viragh M."/>
            <person name="Kuo A."/>
            <person name="Thoen E."/>
            <person name="Andreopoulos B."/>
            <person name="Lu D."/>
            <person name="Skrede I."/>
            <person name="Drula E."/>
            <person name="Henrissat B."/>
            <person name="Morin E."/>
            <person name="Kohler A."/>
            <person name="Barry K."/>
            <person name="LaButti K."/>
            <person name="Morin E."/>
            <person name="Salamov A."/>
            <person name="Lipzen A."/>
            <person name="Mereny Z."/>
            <person name="Hegedus B."/>
            <person name="Baldrian P."/>
            <person name="Stursova M."/>
            <person name="Weitz H."/>
            <person name="Taylor A."/>
            <person name="Grigoriev I.V."/>
            <person name="Nagy L.G."/>
            <person name="Martin F."/>
            <person name="Kauserud H."/>
        </authorList>
    </citation>
    <scope>NUCLEOTIDE SEQUENCE</scope>
    <source>
        <strain evidence="1">CBHHK182m</strain>
    </source>
</reference>